<dbReference type="AlphaFoldDB" id="A0A834EMR1"/>
<evidence type="ECO:0000313" key="2">
    <source>
        <dbReference type="EMBL" id="KAF6119857.1"/>
    </source>
</evidence>
<gene>
    <name evidence="2" type="ORF">HJG60_010243</name>
</gene>
<comment type="caution">
    <text evidence="2">The sequence shown here is derived from an EMBL/GenBank/DDBJ whole genome shotgun (WGS) entry which is preliminary data.</text>
</comment>
<sequence>MAPGASALEEVRSRYSGREGGGDPLWGCGWGGGRGIGVHFGGWRKGEELAPVYEPSRGPRTVGVEGSRPERLALVQRRGVPPPEASSPDPPTGLRVGGPSSVSGAAAGTTERAGPDHLLKTRWRRRIVAS</sequence>
<proteinExistence type="predicted"/>
<feature type="compositionally biased region" description="Basic residues" evidence="1">
    <location>
        <begin position="120"/>
        <end position="130"/>
    </location>
</feature>
<feature type="compositionally biased region" description="Basic and acidic residues" evidence="1">
    <location>
        <begin position="9"/>
        <end position="21"/>
    </location>
</feature>
<feature type="region of interest" description="Disordered" evidence="1">
    <location>
        <begin position="1"/>
        <end position="27"/>
    </location>
</feature>
<protein>
    <submittedName>
        <fullName evidence="2">Uncharacterized protein</fullName>
    </submittedName>
</protein>
<dbReference type="EMBL" id="JABVXQ010000003">
    <property type="protein sequence ID" value="KAF6119857.1"/>
    <property type="molecule type" value="Genomic_DNA"/>
</dbReference>
<evidence type="ECO:0000256" key="1">
    <source>
        <dbReference type="SAM" id="MobiDB-lite"/>
    </source>
</evidence>
<feature type="region of interest" description="Disordered" evidence="1">
    <location>
        <begin position="76"/>
        <end position="130"/>
    </location>
</feature>
<feature type="compositionally biased region" description="Pro residues" evidence="1">
    <location>
        <begin position="80"/>
        <end position="91"/>
    </location>
</feature>
<organism evidence="2 3">
    <name type="scientific">Phyllostomus discolor</name>
    <name type="common">pale spear-nosed bat</name>
    <dbReference type="NCBI Taxonomy" id="89673"/>
    <lineage>
        <taxon>Eukaryota</taxon>
        <taxon>Metazoa</taxon>
        <taxon>Chordata</taxon>
        <taxon>Craniata</taxon>
        <taxon>Vertebrata</taxon>
        <taxon>Euteleostomi</taxon>
        <taxon>Mammalia</taxon>
        <taxon>Eutheria</taxon>
        <taxon>Laurasiatheria</taxon>
        <taxon>Chiroptera</taxon>
        <taxon>Yangochiroptera</taxon>
        <taxon>Phyllostomidae</taxon>
        <taxon>Phyllostominae</taxon>
        <taxon>Phyllostomus</taxon>
    </lineage>
</organism>
<reference evidence="2 3" key="1">
    <citation type="journal article" date="2020" name="Nature">
        <title>Six reference-quality genomes reveal evolution of bat adaptations.</title>
        <authorList>
            <person name="Jebb D."/>
            <person name="Huang Z."/>
            <person name="Pippel M."/>
            <person name="Hughes G.M."/>
            <person name="Lavrichenko K."/>
            <person name="Devanna P."/>
            <person name="Winkler S."/>
            <person name="Jermiin L.S."/>
            <person name="Skirmuntt E.C."/>
            <person name="Katzourakis A."/>
            <person name="Burkitt-Gray L."/>
            <person name="Ray D.A."/>
            <person name="Sullivan K.A.M."/>
            <person name="Roscito J.G."/>
            <person name="Kirilenko B.M."/>
            <person name="Davalos L.M."/>
            <person name="Corthals A.P."/>
            <person name="Power M.L."/>
            <person name="Jones G."/>
            <person name="Ransome R.D."/>
            <person name="Dechmann D.K.N."/>
            <person name="Locatelli A.G."/>
            <person name="Puechmaille S.J."/>
            <person name="Fedrigo O."/>
            <person name="Jarvis E.D."/>
            <person name="Hiller M."/>
            <person name="Vernes S.C."/>
            <person name="Myers E.W."/>
            <person name="Teeling E.C."/>
        </authorList>
    </citation>
    <scope>NUCLEOTIDE SEQUENCE [LARGE SCALE GENOMIC DNA]</scope>
    <source>
        <strain evidence="2">Bat1K_MPI-CBG_1</strain>
    </source>
</reference>
<dbReference type="Proteomes" id="UP000664940">
    <property type="component" value="Unassembled WGS sequence"/>
</dbReference>
<evidence type="ECO:0000313" key="3">
    <source>
        <dbReference type="Proteomes" id="UP000664940"/>
    </source>
</evidence>
<name>A0A834EMR1_9CHIR</name>
<feature type="compositionally biased region" description="Low complexity" evidence="1">
    <location>
        <begin position="97"/>
        <end position="108"/>
    </location>
</feature>
<accession>A0A834EMR1</accession>